<dbReference type="Proteomes" id="UP001152484">
    <property type="component" value="Unassembled WGS sequence"/>
</dbReference>
<feature type="compositionally biased region" description="Basic and acidic residues" evidence="7">
    <location>
        <begin position="150"/>
        <end position="160"/>
    </location>
</feature>
<keyword evidence="6" id="KW-0539">Nucleus</keyword>
<sequence>MACCRWSVIAAQLPGRTDNDIKNYWNTKLKKKLINVMLSNNNTNNNQASSNQPKSTRSSSSLLFQSSSSTTPASLQAPSDAQELSFYTNTPPNSSFSGFADQPFSYSHDHQGFVNLTHFGSELNSSDMNLATYGGTSEACGSSSYNGSKPDIKQEEAEGDHNQQQLLNTCFLQATYGHFGNNNSSCGLEEGQIGQGHKFLLQYAGAAGASVDHHHYQLPNSGGYFGNSCISFNNDCLENVRKIDSRIDETEMMRYYYHY</sequence>
<dbReference type="InterPro" id="IPR017930">
    <property type="entry name" value="Myb_dom"/>
</dbReference>
<keyword evidence="4" id="KW-0238">DNA-binding</keyword>
<reference evidence="10" key="1">
    <citation type="submission" date="2022-07" db="EMBL/GenBank/DDBJ databases">
        <authorList>
            <person name="Macas J."/>
            <person name="Novak P."/>
            <person name="Neumann P."/>
        </authorList>
    </citation>
    <scope>NUCLEOTIDE SEQUENCE</scope>
</reference>
<comment type="caution">
    <text evidence="10">The sequence shown here is derived from an EMBL/GenBank/DDBJ whole genome shotgun (WGS) entry which is preliminary data.</text>
</comment>
<feature type="compositionally biased region" description="Low complexity" evidence="7">
    <location>
        <begin position="40"/>
        <end position="71"/>
    </location>
</feature>
<evidence type="ECO:0000256" key="6">
    <source>
        <dbReference type="ARBA" id="ARBA00023242"/>
    </source>
</evidence>
<dbReference type="GO" id="GO:0005634">
    <property type="term" value="C:nucleus"/>
    <property type="evidence" value="ECO:0007669"/>
    <property type="project" value="UniProtKB-SubCell"/>
</dbReference>
<keyword evidence="2" id="KW-0677">Repeat</keyword>
<evidence type="ECO:0000256" key="7">
    <source>
        <dbReference type="SAM" id="MobiDB-lite"/>
    </source>
</evidence>
<dbReference type="PROSITE" id="PS50090">
    <property type="entry name" value="MYB_LIKE"/>
    <property type="match status" value="1"/>
</dbReference>
<feature type="domain" description="Myb-like" evidence="8">
    <location>
        <begin position="1"/>
        <end position="29"/>
    </location>
</feature>
<dbReference type="OrthoDB" id="2143914at2759"/>
<comment type="subcellular location">
    <subcellularLocation>
        <location evidence="1">Nucleus</location>
    </subcellularLocation>
</comment>
<name>A0A9P1A0M9_CUSEU</name>
<dbReference type="SUPFAM" id="SSF46689">
    <property type="entry name" value="Homeodomain-like"/>
    <property type="match status" value="1"/>
</dbReference>
<dbReference type="PANTHER" id="PTHR48000">
    <property type="entry name" value="OS09G0431300 PROTEIN"/>
    <property type="match status" value="1"/>
</dbReference>
<dbReference type="InterPro" id="IPR009057">
    <property type="entry name" value="Homeodomain-like_sf"/>
</dbReference>
<dbReference type="GO" id="GO:0010597">
    <property type="term" value="P:green leaf volatile biosynthetic process"/>
    <property type="evidence" value="ECO:0007669"/>
    <property type="project" value="UniProtKB-ARBA"/>
</dbReference>
<proteinExistence type="predicted"/>
<dbReference type="InterPro" id="IPR001005">
    <property type="entry name" value="SANT/Myb"/>
</dbReference>
<evidence type="ECO:0000313" key="10">
    <source>
        <dbReference type="EMBL" id="CAH9119474.1"/>
    </source>
</evidence>
<dbReference type="EMBL" id="CAMAPE010000080">
    <property type="protein sequence ID" value="CAH9119474.1"/>
    <property type="molecule type" value="Genomic_DNA"/>
</dbReference>
<dbReference type="CDD" id="cd00167">
    <property type="entry name" value="SANT"/>
    <property type="match status" value="1"/>
</dbReference>
<dbReference type="PANTHER" id="PTHR48000:SF67">
    <property type="entry name" value="MYB-LIKE DNA-BINDING DOMAIN CONTAINING PROTEIN, EXPRESSED"/>
    <property type="match status" value="1"/>
</dbReference>
<evidence type="ECO:0000256" key="4">
    <source>
        <dbReference type="ARBA" id="ARBA00023125"/>
    </source>
</evidence>
<evidence type="ECO:0000256" key="2">
    <source>
        <dbReference type="ARBA" id="ARBA00022737"/>
    </source>
</evidence>
<keyword evidence="3" id="KW-0805">Transcription regulation</keyword>
<evidence type="ECO:0000259" key="9">
    <source>
        <dbReference type="PROSITE" id="PS51294"/>
    </source>
</evidence>
<evidence type="ECO:0000256" key="5">
    <source>
        <dbReference type="ARBA" id="ARBA00023163"/>
    </source>
</evidence>
<gene>
    <name evidence="10" type="ORF">CEURO_LOCUS22315</name>
</gene>
<dbReference type="PROSITE" id="PS51294">
    <property type="entry name" value="HTH_MYB"/>
    <property type="match status" value="1"/>
</dbReference>
<accession>A0A9P1A0M9</accession>
<dbReference type="AlphaFoldDB" id="A0A9P1A0M9"/>
<organism evidence="10 11">
    <name type="scientific">Cuscuta europaea</name>
    <name type="common">European dodder</name>
    <dbReference type="NCBI Taxonomy" id="41803"/>
    <lineage>
        <taxon>Eukaryota</taxon>
        <taxon>Viridiplantae</taxon>
        <taxon>Streptophyta</taxon>
        <taxon>Embryophyta</taxon>
        <taxon>Tracheophyta</taxon>
        <taxon>Spermatophyta</taxon>
        <taxon>Magnoliopsida</taxon>
        <taxon>eudicotyledons</taxon>
        <taxon>Gunneridae</taxon>
        <taxon>Pentapetalae</taxon>
        <taxon>asterids</taxon>
        <taxon>lamiids</taxon>
        <taxon>Solanales</taxon>
        <taxon>Convolvulaceae</taxon>
        <taxon>Cuscuteae</taxon>
        <taxon>Cuscuta</taxon>
        <taxon>Cuscuta subgen. Cuscuta</taxon>
    </lineage>
</organism>
<feature type="domain" description="HTH myb-type" evidence="9">
    <location>
        <begin position="1"/>
        <end position="33"/>
    </location>
</feature>
<evidence type="ECO:0000256" key="1">
    <source>
        <dbReference type="ARBA" id="ARBA00004123"/>
    </source>
</evidence>
<protein>
    <submittedName>
        <fullName evidence="10">Uncharacterized protein</fullName>
    </submittedName>
</protein>
<keyword evidence="5" id="KW-0804">Transcription</keyword>
<dbReference type="GO" id="GO:0000976">
    <property type="term" value="F:transcription cis-regulatory region binding"/>
    <property type="evidence" value="ECO:0007669"/>
    <property type="project" value="UniProtKB-ARBA"/>
</dbReference>
<dbReference type="Pfam" id="PF00249">
    <property type="entry name" value="Myb_DNA-binding"/>
    <property type="match status" value="1"/>
</dbReference>
<feature type="region of interest" description="Disordered" evidence="7">
    <location>
        <begin position="40"/>
        <end position="87"/>
    </location>
</feature>
<feature type="region of interest" description="Disordered" evidence="7">
    <location>
        <begin position="140"/>
        <end position="160"/>
    </location>
</feature>
<dbReference type="Gene3D" id="1.10.10.60">
    <property type="entry name" value="Homeodomain-like"/>
    <property type="match status" value="1"/>
</dbReference>
<evidence type="ECO:0000259" key="8">
    <source>
        <dbReference type="PROSITE" id="PS50090"/>
    </source>
</evidence>
<evidence type="ECO:0000313" key="11">
    <source>
        <dbReference type="Proteomes" id="UP001152484"/>
    </source>
</evidence>
<evidence type="ECO:0000256" key="3">
    <source>
        <dbReference type="ARBA" id="ARBA00023015"/>
    </source>
</evidence>
<keyword evidence="11" id="KW-1185">Reference proteome</keyword>